<protein>
    <recommendedName>
        <fullName evidence="3">Transmembrane protein</fullName>
    </recommendedName>
</protein>
<evidence type="ECO:0008006" key="3">
    <source>
        <dbReference type="Google" id="ProtNLM"/>
    </source>
</evidence>
<evidence type="ECO:0000313" key="1">
    <source>
        <dbReference type="EMBL" id="KAK8736693.1"/>
    </source>
</evidence>
<feature type="non-terminal residue" evidence="1">
    <location>
        <position position="1"/>
    </location>
</feature>
<sequence>QQFEQPFLLNINFFFPVRNSRNLYQSYIQKPVSQPYIHILSYKIQLFINYECIPLLLVTIDLPNLIKDMFLKQMKKIYLKKWYKSLQPEMIMILNEQEQVTTLLVHLQLRITIA</sequence>
<comment type="caution">
    <text evidence="1">The sequence shown here is derived from an EMBL/GenBank/DDBJ whole genome shotgun (WGS) entry which is preliminary data.</text>
</comment>
<dbReference type="Proteomes" id="UP001445076">
    <property type="component" value="Unassembled WGS sequence"/>
</dbReference>
<accession>A0AAW0WWH5</accession>
<organism evidence="1 2">
    <name type="scientific">Cherax quadricarinatus</name>
    <name type="common">Australian red claw crayfish</name>
    <dbReference type="NCBI Taxonomy" id="27406"/>
    <lineage>
        <taxon>Eukaryota</taxon>
        <taxon>Metazoa</taxon>
        <taxon>Ecdysozoa</taxon>
        <taxon>Arthropoda</taxon>
        <taxon>Crustacea</taxon>
        <taxon>Multicrustacea</taxon>
        <taxon>Malacostraca</taxon>
        <taxon>Eumalacostraca</taxon>
        <taxon>Eucarida</taxon>
        <taxon>Decapoda</taxon>
        <taxon>Pleocyemata</taxon>
        <taxon>Astacidea</taxon>
        <taxon>Parastacoidea</taxon>
        <taxon>Parastacidae</taxon>
        <taxon>Cherax</taxon>
    </lineage>
</organism>
<keyword evidence="2" id="KW-1185">Reference proteome</keyword>
<dbReference type="AlphaFoldDB" id="A0AAW0WWH5"/>
<evidence type="ECO:0000313" key="2">
    <source>
        <dbReference type="Proteomes" id="UP001445076"/>
    </source>
</evidence>
<reference evidence="1 2" key="1">
    <citation type="journal article" date="2024" name="BMC Genomics">
        <title>Genome assembly of redclaw crayfish (Cherax quadricarinatus) provides insights into its immune adaptation and hypoxia tolerance.</title>
        <authorList>
            <person name="Liu Z."/>
            <person name="Zheng J."/>
            <person name="Li H."/>
            <person name="Fang K."/>
            <person name="Wang S."/>
            <person name="He J."/>
            <person name="Zhou D."/>
            <person name="Weng S."/>
            <person name="Chi M."/>
            <person name="Gu Z."/>
            <person name="He J."/>
            <person name="Li F."/>
            <person name="Wang M."/>
        </authorList>
    </citation>
    <scope>NUCLEOTIDE SEQUENCE [LARGE SCALE GENOMIC DNA]</scope>
    <source>
        <strain evidence="1">ZL_2023a</strain>
    </source>
</reference>
<gene>
    <name evidence="1" type="ORF">OTU49_004598</name>
</gene>
<dbReference type="EMBL" id="JARKIK010000043">
    <property type="protein sequence ID" value="KAK8736693.1"/>
    <property type="molecule type" value="Genomic_DNA"/>
</dbReference>
<name>A0AAW0WWH5_CHEQU</name>
<proteinExistence type="predicted"/>